<evidence type="ECO:0000313" key="2">
    <source>
        <dbReference type="EMBL" id="CAK8676711.1"/>
    </source>
</evidence>
<dbReference type="PROSITE" id="PS00778">
    <property type="entry name" value="HIS_ACID_PHOSPHAT_2"/>
    <property type="match status" value="1"/>
</dbReference>
<dbReference type="InterPro" id="IPR029033">
    <property type="entry name" value="His_PPase_superfam"/>
</dbReference>
<dbReference type="EMBL" id="CAWYQH010000035">
    <property type="protein sequence ID" value="CAK8676711.1"/>
    <property type="molecule type" value="Genomic_DNA"/>
</dbReference>
<dbReference type="InterPro" id="IPR050645">
    <property type="entry name" value="Histidine_acid_phosphatase"/>
</dbReference>
<evidence type="ECO:0000313" key="3">
    <source>
        <dbReference type="Proteomes" id="UP001642483"/>
    </source>
</evidence>
<dbReference type="PANTHER" id="PTHR11567">
    <property type="entry name" value="ACID PHOSPHATASE-RELATED"/>
    <property type="match status" value="1"/>
</dbReference>
<dbReference type="InterPro" id="IPR033379">
    <property type="entry name" value="Acid_Pase_AS"/>
</dbReference>
<dbReference type="SUPFAM" id="SSF53254">
    <property type="entry name" value="Phosphoglycerate mutase-like"/>
    <property type="match status" value="1"/>
</dbReference>
<name>A0ABP0FBD7_CLALP</name>
<proteinExistence type="inferred from homology"/>
<comment type="caution">
    <text evidence="2">The sequence shown here is derived from an EMBL/GenBank/DDBJ whole genome shotgun (WGS) entry which is preliminary data.</text>
</comment>
<accession>A0ABP0FBD7</accession>
<evidence type="ECO:0000256" key="1">
    <source>
        <dbReference type="ARBA" id="ARBA00005375"/>
    </source>
</evidence>
<reference evidence="2 3" key="1">
    <citation type="submission" date="2024-02" db="EMBL/GenBank/DDBJ databases">
        <authorList>
            <person name="Daric V."/>
            <person name="Darras S."/>
        </authorList>
    </citation>
    <scope>NUCLEOTIDE SEQUENCE [LARGE SCALE GENOMIC DNA]</scope>
</reference>
<comment type="similarity">
    <text evidence="1">Belongs to the histidine acid phosphatase family.</text>
</comment>
<dbReference type="CDD" id="cd07061">
    <property type="entry name" value="HP_HAP_like"/>
    <property type="match status" value="1"/>
</dbReference>
<dbReference type="Proteomes" id="UP001642483">
    <property type="component" value="Unassembled WGS sequence"/>
</dbReference>
<organism evidence="2 3">
    <name type="scientific">Clavelina lepadiformis</name>
    <name type="common">Light-bulb sea squirt</name>
    <name type="synonym">Ascidia lepadiformis</name>
    <dbReference type="NCBI Taxonomy" id="159417"/>
    <lineage>
        <taxon>Eukaryota</taxon>
        <taxon>Metazoa</taxon>
        <taxon>Chordata</taxon>
        <taxon>Tunicata</taxon>
        <taxon>Ascidiacea</taxon>
        <taxon>Aplousobranchia</taxon>
        <taxon>Clavelinidae</taxon>
        <taxon>Clavelina</taxon>
    </lineage>
</organism>
<dbReference type="InterPro" id="IPR000560">
    <property type="entry name" value="His_Pase_clade-2"/>
</dbReference>
<evidence type="ECO:0008006" key="4">
    <source>
        <dbReference type="Google" id="ProtNLM"/>
    </source>
</evidence>
<dbReference type="PROSITE" id="PS00616">
    <property type="entry name" value="HIS_ACID_PHOSPHAT_1"/>
    <property type="match status" value="1"/>
</dbReference>
<dbReference type="PANTHER" id="PTHR11567:SF202">
    <property type="entry name" value="LYSOPHOSPHATIDIC ACID PHOSPHATASE TYPE 6"/>
    <property type="match status" value="1"/>
</dbReference>
<sequence>MPKISFFRHALLFGIGSSAAMIVNELYKLKESKEDNENTIEPENLKLKLVQVVFRHGARTPLSSPDYLPHVHYDEKLLKHASHTFVPYKIIGLQGDPVDIANDSRAASSTFPHGQLTALGAEQMFRLGTSLRKRYIATLKFLPEDFSNEVFVRSTRVRRAVESARCTLAGLYPDEEIAIPIHLSAFENEVLYPNFLKCKYLKSLTRWSWIVPDLIEGMKNKREEIQVALGIPPETNVHIVTLRDCLCSHKFHGVLPAHLNLPEVLEQAEEAAKHVMDHVFAGYEVTREMALKLGIGPLLGLFLKSMESSIEDTSAVKLCMYSGHDTTLMPLLHALGIDNSAWVPFGANITLELYESAMENSAKDHYVRVLYEHQGTVIPGCSGEFCPLNEFRDVVSQYLITEQEFDTQCNVKMDTLLESVPKVAEIHGQHS</sequence>
<keyword evidence="3" id="KW-1185">Reference proteome</keyword>
<protein>
    <recommendedName>
        <fullName evidence="4">Lysophosphatidic acid phosphatase type 6</fullName>
    </recommendedName>
</protein>
<dbReference type="Pfam" id="PF00328">
    <property type="entry name" value="His_Phos_2"/>
    <property type="match status" value="2"/>
</dbReference>
<gene>
    <name evidence="2" type="ORF">CVLEPA_LOCUS6159</name>
</gene>
<dbReference type="Gene3D" id="3.40.50.1240">
    <property type="entry name" value="Phosphoglycerate mutase-like"/>
    <property type="match status" value="1"/>
</dbReference>